<evidence type="ECO:0000256" key="2">
    <source>
        <dbReference type="ARBA" id="ARBA00022448"/>
    </source>
</evidence>
<protein>
    <submittedName>
        <fullName evidence="6">Taurine import ATP-binding protein TauB</fullName>
        <ecNumber evidence="6">3.6.3.36</ecNumber>
    </submittedName>
</protein>
<dbReference type="OrthoDB" id="9802264at2"/>
<keyword evidence="4 6" id="KW-0067">ATP-binding</keyword>
<dbReference type="Gene3D" id="3.40.50.300">
    <property type="entry name" value="P-loop containing nucleotide triphosphate hydrolases"/>
    <property type="match status" value="1"/>
</dbReference>
<feature type="domain" description="ABC transporter" evidence="5">
    <location>
        <begin position="7"/>
        <end position="203"/>
    </location>
</feature>
<dbReference type="InterPro" id="IPR050166">
    <property type="entry name" value="ABC_transporter_ATP-bind"/>
</dbReference>
<dbReference type="Proteomes" id="UP000244904">
    <property type="component" value="Unassembled WGS sequence"/>
</dbReference>
<dbReference type="GO" id="GO:0016887">
    <property type="term" value="F:ATP hydrolysis activity"/>
    <property type="evidence" value="ECO:0007669"/>
    <property type="project" value="InterPro"/>
</dbReference>
<dbReference type="InterPro" id="IPR003593">
    <property type="entry name" value="AAA+_ATPase"/>
</dbReference>
<gene>
    <name evidence="6" type="primary">tauB_1</name>
    <name evidence="6" type="ORF">PRI8871_03518</name>
</gene>
<dbReference type="PANTHER" id="PTHR42788">
    <property type="entry name" value="TAURINE IMPORT ATP-BINDING PROTEIN-RELATED"/>
    <property type="match status" value="1"/>
</dbReference>
<dbReference type="SMART" id="SM00382">
    <property type="entry name" value="AAA"/>
    <property type="match status" value="1"/>
</dbReference>
<dbReference type="EMBL" id="OMOJ01000012">
    <property type="protein sequence ID" value="SPF81693.1"/>
    <property type="molecule type" value="Genomic_DNA"/>
</dbReference>
<keyword evidence="6" id="KW-0378">Hydrolase</keyword>
<keyword evidence="3" id="KW-0547">Nucleotide-binding</keyword>
<dbReference type="PANTHER" id="PTHR42788:SF19">
    <property type="entry name" value="ALIPHATIC SULFONATES IMPORT ATP-BINDING PROTEIN SSUB 2"/>
    <property type="match status" value="1"/>
</dbReference>
<keyword evidence="7" id="KW-1185">Reference proteome</keyword>
<dbReference type="InterPro" id="IPR027417">
    <property type="entry name" value="P-loop_NTPase"/>
</dbReference>
<proteinExistence type="inferred from homology"/>
<name>A0A2R8B095_9RHOB</name>
<dbReference type="PROSITE" id="PS00211">
    <property type="entry name" value="ABC_TRANSPORTER_1"/>
    <property type="match status" value="1"/>
</dbReference>
<evidence type="ECO:0000256" key="4">
    <source>
        <dbReference type="ARBA" id="ARBA00022840"/>
    </source>
</evidence>
<reference evidence="7" key="1">
    <citation type="submission" date="2018-03" db="EMBL/GenBank/DDBJ databases">
        <authorList>
            <person name="Rodrigo-Torres L."/>
            <person name="Arahal R. D."/>
            <person name="Lucena T."/>
        </authorList>
    </citation>
    <scope>NUCLEOTIDE SEQUENCE [LARGE SCALE GENOMIC DNA]</scope>
    <source>
        <strain evidence="7">CECT 8871</strain>
    </source>
</reference>
<organism evidence="6 7">
    <name type="scientific">Pseudoprimorskyibacter insulae</name>
    <dbReference type="NCBI Taxonomy" id="1695997"/>
    <lineage>
        <taxon>Bacteria</taxon>
        <taxon>Pseudomonadati</taxon>
        <taxon>Pseudomonadota</taxon>
        <taxon>Alphaproteobacteria</taxon>
        <taxon>Rhodobacterales</taxon>
        <taxon>Paracoccaceae</taxon>
        <taxon>Pseudoprimorskyibacter</taxon>
    </lineage>
</organism>
<dbReference type="AlphaFoldDB" id="A0A2R8B095"/>
<comment type="similarity">
    <text evidence="1">Belongs to the ABC transporter superfamily.</text>
</comment>
<sequence length="204" mass="21693">MAGTNPILKLTLSAVHAGGVPLIGPVSLSVAQGETVALTGPSGVGKSTLLRVILGLHAGFDGTLDAPPNMAAVFQEPVLMPWRSALENLTLATRITPEAARDWLNAVGLGGMEEHFPKQMSLGQQRRLSLARGFATSPDLLLMDEPFVSLDRDLADEMMSLFETLRRDHATTTILVTHDPAEAARLATRTLLLKGRPATLSDAP</sequence>
<dbReference type="InterPro" id="IPR003439">
    <property type="entry name" value="ABC_transporter-like_ATP-bd"/>
</dbReference>
<dbReference type="SUPFAM" id="SSF52540">
    <property type="entry name" value="P-loop containing nucleoside triphosphate hydrolases"/>
    <property type="match status" value="1"/>
</dbReference>
<evidence type="ECO:0000313" key="6">
    <source>
        <dbReference type="EMBL" id="SPF81693.1"/>
    </source>
</evidence>
<dbReference type="Pfam" id="PF00005">
    <property type="entry name" value="ABC_tran"/>
    <property type="match status" value="1"/>
</dbReference>
<evidence type="ECO:0000256" key="1">
    <source>
        <dbReference type="ARBA" id="ARBA00005417"/>
    </source>
</evidence>
<evidence type="ECO:0000259" key="5">
    <source>
        <dbReference type="PROSITE" id="PS50893"/>
    </source>
</evidence>
<evidence type="ECO:0000256" key="3">
    <source>
        <dbReference type="ARBA" id="ARBA00022741"/>
    </source>
</evidence>
<accession>A0A2R8B095</accession>
<dbReference type="PROSITE" id="PS50893">
    <property type="entry name" value="ABC_TRANSPORTER_2"/>
    <property type="match status" value="1"/>
</dbReference>
<keyword evidence="2" id="KW-0813">Transport</keyword>
<dbReference type="GO" id="GO:0005524">
    <property type="term" value="F:ATP binding"/>
    <property type="evidence" value="ECO:0007669"/>
    <property type="project" value="UniProtKB-KW"/>
</dbReference>
<dbReference type="EC" id="3.6.3.36" evidence="6"/>
<evidence type="ECO:0000313" key="7">
    <source>
        <dbReference type="Proteomes" id="UP000244904"/>
    </source>
</evidence>
<dbReference type="InterPro" id="IPR017871">
    <property type="entry name" value="ABC_transporter-like_CS"/>
</dbReference>